<dbReference type="EMBL" id="CP139558">
    <property type="protein sequence ID" value="WPU96584.1"/>
    <property type="molecule type" value="Genomic_DNA"/>
</dbReference>
<gene>
    <name evidence="3" type="ORF">SNE25_13755</name>
</gene>
<evidence type="ECO:0008006" key="5">
    <source>
        <dbReference type="Google" id="ProtNLM"/>
    </source>
</evidence>
<dbReference type="Proteomes" id="UP001324380">
    <property type="component" value="Chromosome"/>
</dbReference>
<evidence type="ECO:0000313" key="4">
    <source>
        <dbReference type="Proteomes" id="UP001324380"/>
    </source>
</evidence>
<feature type="signal peptide" evidence="2">
    <location>
        <begin position="1"/>
        <end position="24"/>
    </location>
</feature>
<evidence type="ECO:0000256" key="1">
    <source>
        <dbReference type="SAM" id="MobiDB-lite"/>
    </source>
</evidence>
<reference evidence="3 4" key="1">
    <citation type="submission" date="2023-11" db="EMBL/GenBank/DDBJ databases">
        <title>Analysis of the Genomes of Mucilaginibacter gossypii cycad 4 and M. sabulilitoris SNA2: microbes with the potential for plant growth promotion.</title>
        <authorList>
            <person name="Hirsch A.M."/>
            <person name="Humm E."/>
            <person name="Rubbi M."/>
            <person name="Del Vecchio G."/>
            <person name="Ha S.M."/>
            <person name="Pellegrini M."/>
            <person name="Gunsalus R.P."/>
        </authorList>
    </citation>
    <scope>NUCLEOTIDE SEQUENCE [LARGE SCALE GENOMIC DNA]</scope>
    <source>
        <strain evidence="3 4">SNA2</strain>
    </source>
</reference>
<name>A0ABZ0TTZ7_9SPHI</name>
<feature type="chain" id="PRO_5047117212" description="Secretion system C-terminal sorting domain-containing protein" evidence="2">
    <location>
        <begin position="25"/>
        <end position="1156"/>
    </location>
</feature>
<dbReference type="RefSeq" id="WP_321565677.1">
    <property type="nucleotide sequence ID" value="NZ_CP139558.1"/>
</dbReference>
<sequence>MKVLLRYSVLVVMMFCLQAGVVNATTYDWIGNAATGSKTDWNNILNWQVLGALGLPTTPSTPPQSGDPVNIGLLSFSNPPAVLVNTTATCASITFGALIPSLLSSVINFAVDGTLTVSGDIYQSPALLSSYTVILSGGGRVDCLGNLKIGDQGIFLNNILTATTNVLTFASTITNLNIAKNVSVNGTTFGINLVIIGLILGEIDATFSLRGGTTSIGGKILTTNTSGGILNNSKATVKFYVEPSSGNATLKLGGPAPIDQSSLANSLDFYKSTGTGTCTVEYNDDDNTAGTTQTVYASTDPILDNNPATYNYLTMSNRVTKKVNAGTLTVDKNWISSGGIVDLTSNNPIVTVGGNWTNSCTVNQGSGKITITGSVINNSGGTLNLGIADLSIATNYTNNTGGIYTQSTGTTIFNGTANQTLRDFTTVGTKFNNVTFTGASTKTMNYNTGGNFSVSPKSTLTVTAQAVLGVTSDGTARTTALTMLSTAAGDASIANMSTGSIIGSINVQRYVTGVIRRYMLLSSPVNNASATTYSLVPLKATTFITGPSGAGNGFDDAPATGNSPSAFVYDENAPITQDVNSTNGNEYKPFATINESVPLANGLMYYFRGSRSIVNPFIRPFPAPDNTTLNFFGTVFKGTGAPAGTTGQFTANIINFPSTPPATYTSIAGTGTLSFNAATPIVKRGLNLLGNPYASVIDLQKVYSVNVAINSSYAYKFYYMLVKGGSTGPNSYSTKFAVYDASTGSIQPGANRYALSGQGFFVAAPGAYPIVFNETMKVSYSSYTGSSPTLPVFNVKNLNNITSIKLASSPRQTSLNEASTTADNTPASVPPIPSLRLELNKDTSILNTTDINFVNEANNTFRPGEDAPYLLSSGQGDLLYSFTTDSIGCFVNYMSTLEKLKRVNLSVEFSNYGLYKITAPSKANIDERYTIFLKDKYTNDSLDVVHNSEYAFNVDKNAASYAHDRFYLSIGIAPGHEYKLLGFSGTKVAAGIQLTWKTDNESTFTRFLVEKSTNGGKSYITIDSLLSTGAGSYTFTDPAPGTGQITYRLVQVLVSGDTQISKSLTFDFSASTELLSFMVYPSNTVQDIHIRLGKMYSNNIKINIINAVGSVVKTLTTSNTDVVQQNVGNLIKGMYIVDAIDEATGKRIGSAKFFKQ</sequence>
<feature type="compositionally biased region" description="Polar residues" evidence="1">
    <location>
        <begin position="812"/>
        <end position="827"/>
    </location>
</feature>
<accession>A0ABZ0TTZ7</accession>
<proteinExistence type="predicted"/>
<keyword evidence="4" id="KW-1185">Reference proteome</keyword>
<organism evidence="3 4">
    <name type="scientific">Mucilaginibacter sabulilitoris</name>
    <dbReference type="NCBI Taxonomy" id="1173583"/>
    <lineage>
        <taxon>Bacteria</taxon>
        <taxon>Pseudomonadati</taxon>
        <taxon>Bacteroidota</taxon>
        <taxon>Sphingobacteriia</taxon>
        <taxon>Sphingobacteriales</taxon>
        <taxon>Sphingobacteriaceae</taxon>
        <taxon>Mucilaginibacter</taxon>
    </lineage>
</organism>
<keyword evidence="2" id="KW-0732">Signal</keyword>
<feature type="region of interest" description="Disordered" evidence="1">
    <location>
        <begin position="812"/>
        <end position="833"/>
    </location>
</feature>
<protein>
    <recommendedName>
        <fullName evidence="5">Secretion system C-terminal sorting domain-containing protein</fullName>
    </recommendedName>
</protein>
<evidence type="ECO:0000256" key="2">
    <source>
        <dbReference type="SAM" id="SignalP"/>
    </source>
</evidence>
<evidence type="ECO:0000313" key="3">
    <source>
        <dbReference type="EMBL" id="WPU96584.1"/>
    </source>
</evidence>